<feature type="compositionally biased region" description="Low complexity" evidence="4">
    <location>
        <begin position="1"/>
        <end position="16"/>
    </location>
</feature>
<protein>
    <submittedName>
        <fullName evidence="5">Uncharacterized protein</fullName>
    </submittedName>
</protein>
<gene>
    <name evidence="5" type="ORF">HYH03_017162</name>
</gene>
<sequence>MDNMGSSASSSGIESEPPVLPMPWSSGISGAWQGPDVPQLCATPKRKLSVYRRGNRRVWYWLKRKPEFAKCSFCGALAGRNVMFSGAAGNKLCTGQCAQGPGPKATYPAEYEPPC</sequence>
<evidence type="ECO:0000313" key="6">
    <source>
        <dbReference type="Proteomes" id="UP000612055"/>
    </source>
</evidence>
<dbReference type="SUPFAM" id="SSF57829">
    <property type="entry name" value="Zn-binding ribosomal proteins"/>
    <property type="match status" value="1"/>
</dbReference>
<accession>A0A835XN50</accession>
<dbReference type="Proteomes" id="UP000612055">
    <property type="component" value="Unassembled WGS sequence"/>
</dbReference>
<feature type="region of interest" description="Disordered" evidence="4">
    <location>
        <begin position="1"/>
        <end position="27"/>
    </location>
</feature>
<keyword evidence="6" id="KW-1185">Reference proteome</keyword>
<keyword evidence="2" id="KW-0689">Ribosomal protein</keyword>
<evidence type="ECO:0000256" key="3">
    <source>
        <dbReference type="ARBA" id="ARBA00023274"/>
    </source>
</evidence>
<dbReference type="OrthoDB" id="532193at2759"/>
<dbReference type="AlphaFoldDB" id="A0A835XN50"/>
<dbReference type="GO" id="GO:0006412">
    <property type="term" value="P:translation"/>
    <property type="evidence" value="ECO:0007669"/>
    <property type="project" value="InterPro"/>
</dbReference>
<dbReference type="InterPro" id="IPR011332">
    <property type="entry name" value="Ribosomal_zn-bd"/>
</dbReference>
<dbReference type="GO" id="GO:0003735">
    <property type="term" value="F:structural constituent of ribosome"/>
    <property type="evidence" value="ECO:0007669"/>
    <property type="project" value="InterPro"/>
</dbReference>
<organism evidence="5 6">
    <name type="scientific">Edaphochlamys debaryana</name>
    <dbReference type="NCBI Taxonomy" id="47281"/>
    <lineage>
        <taxon>Eukaryota</taxon>
        <taxon>Viridiplantae</taxon>
        <taxon>Chlorophyta</taxon>
        <taxon>core chlorophytes</taxon>
        <taxon>Chlorophyceae</taxon>
        <taxon>CS clade</taxon>
        <taxon>Chlamydomonadales</taxon>
        <taxon>Chlamydomonadales incertae sedis</taxon>
        <taxon>Edaphochlamys</taxon>
    </lineage>
</organism>
<evidence type="ECO:0000256" key="4">
    <source>
        <dbReference type="SAM" id="MobiDB-lite"/>
    </source>
</evidence>
<evidence type="ECO:0000313" key="5">
    <source>
        <dbReference type="EMBL" id="KAG2483995.1"/>
    </source>
</evidence>
<reference evidence="5" key="1">
    <citation type="journal article" date="2020" name="bioRxiv">
        <title>Comparative genomics of Chlamydomonas.</title>
        <authorList>
            <person name="Craig R.J."/>
            <person name="Hasan A.R."/>
            <person name="Ness R.W."/>
            <person name="Keightley P.D."/>
        </authorList>
    </citation>
    <scope>NUCLEOTIDE SEQUENCE</scope>
    <source>
        <strain evidence="5">CCAP 11/70</strain>
    </source>
</reference>
<comment type="caution">
    <text evidence="5">The sequence shown here is derived from an EMBL/GenBank/DDBJ whole genome shotgun (WGS) entry which is preliminary data.</text>
</comment>
<evidence type="ECO:0000256" key="1">
    <source>
        <dbReference type="ARBA" id="ARBA00008560"/>
    </source>
</evidence>
<evidence type="ECO:0000256" key="2">
    <source>
        <dbReference type="ARBA" id="ARBA00022980"/>
    </source>
</evidence>
<dbReference type="Pfam" id="PF01783">
    <property type="entry name" value="Ribosomal_L32p"/>
    <property type="match status" value="1"/>
</dbReference>
<proteinExistence type="inferred from homology"/>
<dbReference type="GO" id="GO:0015934">
    <property type="term" value="C:large ribosomal subunit"/>
    <property type="evidence" value="ECO:0007669"/>
    <property type="project" value="InterPro"/>
</dbReference>
<dbReference type="EMBL" id="JAEHOE010000160">
    <property type="protein sequence ID" value="KAG2483995.1"/>
    <property type="molecule type" value="Genomic_DNA"/>
</dbReference>
<name>A0A835XN50_9CHLO</name>
<keyword evidence="3" id="KW-0687">Ribonucleoprotein</keyword>
<comment type="similarity">
    <text evidence="1">Belongs to the bacterial ribosomal protein bL32 family.</text>
</comment>
<dbReference type="InterPro" id="IPR002677">
    <property type="entry name" value="Ribosomal_bL32"/>
</dbReference>